<dbReference type="Pfam" id="PF07160">
    <property type="entry name" value="SKA1"/>
    <property type="match status" value="1"/>
</dbReference>
<dbReference type="Gene3D" id="6.10.250.1370">
    <property type="match status" value="1"/>
</dbReference>
<reference evidence="1" key="3">
    <citation type="submission" date="2025-09" db="UniProtKB">
        <authorList>
            <consortium name="Ensembl"/>
        </authorList>
    </citation>
    <scope>IDENTIFICATION</scope>
</reference>
<sequence>MAFGELEDLCCHINAKIGCVKKLLQLRAIGREPSLKEVLRNVGQEMAELHGLLDRMEGELNQQRQLAAVSLRSQLRRPRSLRRWC</sequence>
<dbReference type="GO" id="GO:0008017">
    <property type="term" value="F:microtubule binding"/>
    <property type="evidence" value="ECO:0007669"/>
    <property type="project" value="InterPro"/>
</dbReference>
<dbReference type="GO" id="GO:0007059">
    <property type="term" value="P:chromosome segregation"/>
    <property type="evidence" value="ECO:0007669"/>
    <property type="project" value="InterPro"/>
</dbReference>
<evidence type="ECO:0000313" key="2">
    <source>
        <dbReference type="Proteomes" id="UP000001645"/>
    </source>
</evidence>
<dbReference type="Proteomes" id="UP000001645">
    <property type="component" value="Unplaced"/>
</dbReference>
<gene>
    <name evidence="1" type="primary">LOC104915925</name>
</gene>
<proteinExistence type="predicted"/>
<protein>
    <submittedName>
        <fullName evidence="1">Uncharacterized protein</fullName>
    </submittedName>
</protein>
<dbReference type="AlphaFoldDB" id="A0A803YNA4"/>
<dbReference type="InterPro" id="IPR009829">
    <property type="entry name" value="SKA1"/>
</dbReference>
<dbReference type="GO" id="GO:0051301">
    <property type="term" value="P:cell division"/>
    <property type="evidence" value="ECO:0007669"/>
    <property type="project" value="InterPro"/>
</dbReference>
<dbReference type="Ensembl" id="ENSMGAT00000033222.1">
    <property type="protein sequence ID" value="ENSMGAP00000033252.1"/>
    <property type="gene ID" value="ENSMGAG00000019862.1"/>
</dbReference>
<dbReference type="InParanoid" id="A0A803YNA4"/>
<organism evidence="1 2">
    <name type="scientific">Meleagris gallopavo</name>
    <name type="common">Wild turkey</name>
    <dbReference type="NCBI Taxonomy" id="9103"/>
    <lineage>
        <taxon>Eukaryota</taxon>
        <taxon>Metazoa</taxon>
        <taxon>Chordata</taxon>
        <taxon>Craniata</taxon>
        <taxon>Vertebrata</taxon>
        <taxon>Euteleostomi</taxon>
        <taxon>Archelosauria</taxon>
        <taxon>Archosauria</taxon>
        <taxon>Dinosauria</taxon>
        <taxon>Saurischia</taxon>
        <taxon>Theropoda</taxon>
        <taxon>Coelurosauria</taxon>
        <taxon>Aves</taxon>
        <taxon>Neognathae</taxon>
        <taxon>Galloanserae</taxon>
        <taxon>Galliformes</taxon>
        <taxon>Phasianidae</taxon>
        <taxon>Meleagridinae</taxon>
        <taxon>Meleagris</taxon>
    </lineage>
</organism>
<reference evidence="1" key="2">
    <citation type="submission" date="2025-08" db="UniProtKB">
        <authorList>
            <consortium name="Ensembl"/>
        </authorList>
    </citation>
    <scope>IDENTIFICATION</scope>
</reference>
<accession>A0A803YNA4</accession>
<dbReference type="GeneTree" id="ENSGT00990000210587"/>
<reference evidence="1" key="1">
    <citation type="journal article" date="2010" name="PLoS Biol.">
        <title>Multi-platform next-generation sequencing of the domestic turkey (Meleagris gallopavo): genome assembly and analysis.</title>
        <authorList>
            <person name="Dalloul R.A."/>
            <person name="Long J.A."/>
            <person name="Zimin A.V."/>
            <person name="Aslam L."/>
            <person name="Beal K."/>
            <person name="Blomberg L.A."/>
            <person name="Bouffard P."/>
            <person name="Burt D.W."/>
            <person name="Crasta O."/>
            <person name="Crooijmans R.P."/>
            <person name="Cooper K."/>
            <person name="Coulombe R.A."/>
            <person name="De S."/>
            <person name="Delany M.E."/>
            <person name="Dodgson J.B."/>
            <person name="Dong J.J."/>
            <person name="Evans C."/>
            <person name="Frederickson K.M."/>
            <person name="Flicek P."/>
            <person name="Florea L."/>
            <person name="Folkerts O."/>
            <person name="Groenen M.A."/>
            <person name="Harkins T.T."/>
            <person name="Herrero J."/>
            <person name="Hoffmann S."/>
            <person name="Megens H.J."/>
            <person name="Jiang A."/>
            <person name="de Jong P."/>
            <person name="Kaiser P."/>
            <person name="Kim H."/>
            <person name="Kim K.W."/>
            <person name="Kim S."/>
            <person name="Langenberger D."/>
            <person name="Lee M.K."/>
            <person name="Lee T."/>
            <person name="Mane S."/>
            <person name="Marcais G."/>
            <person name="Marz M."/>
            <person name="McElroy A.P."/>
            <person name="Modise T."/>
            <person name="Nefedov M."/>
            <person name="Notredame C."/>
            <person name="Paton I.R."/>
            <person name="Payne W.S."/>
            <person name="Pertea G."/>
            <person name="Prickett D."/>
            <person name="Puiu D."/>
            <person name="Qioa D."/>
            <person name="Raineri E."/>
            <person name="Ruffier M."/>
            <person name="Salzberg S.L."/>
            <person name="Schatz M.C."/>
            <person name="Scheuring C."/>
            <person name="Schmidt C.J."/>
            <person name="Schroeder S."/>
            <person name="Searle S.M."/>
            <person name="Smith E.J."/>
            <person name="Smith J."/>
            <person name="Sonstegard T.S."/>
            <person name="Stadler P.F."/>
            <person name="Tafer H."/>
            <person name="Tu Z.J."/>
            <person name="Van Tassell C.P."/>
            <person name="Vilella A.J."/>
            <person name="Williams K.P."/>
            <person name="Yorke J.A."/>
            <person name="Zhang L."/>
            <person name="Zhang H.B."/>
            <person name="Zhang X."/>
            <person name="Zhang Y."/>
            <person name="Reed K.M."/>
        </authorList>
    </citation>
    <scope>NUCLEOTIDE SEQUENCE [LARGE SCALE GENOMIC DNA]</scope>
</reference>
<keyword evidence="2" id="KW-1185">Reference proteome</keyword>
<name>A0A803YNA4_MELGA</name>
<evidence type="ECO:0000313" key="1">
    <source>
        <dbReference type="Ensembl" id="ENSMGAP00000033252.1"/>
    </source>
</evidence>